<sequence length="62" mass="6327">MDGELPALLGPSWVDADGPSHHGAPEEASAGREAGATSYLTGDGFKSGQEWTLASKLACDLP</sequence>
<protein>
    <submittedName>
        <fullName evidence="2">Uncharacterized protein</fullName>
    </submittedName>
</protein>
<dbReference type="EMBL" id="QLNT01000015">
    <property type="protein sequence ID" value="KAF3067730.1"/>
    <property type="molecule type" value="Genomic_DNA"/>
</dbReference>
<reference evidence="2 3" key="1">
    <citation type="submission" date="2018-06" db="EMBL/GenBank/DDBJ databases">
        <title>Genome analysis of cellulolytic fungus Trichoderma lentiforme CFAM-422.</title>
        <authorList>
            <person name="Steindorff A.S."/>
            <person name="Formighieri E.F."/>
            <person name="Midorikawa G.E.O."/>
            <person name="Tamietti M.S."/>
            <person name="Ramos E.Z."/>
            <person name="Silva A.S."/>
            <person name="Bon E.P.S."/>
            <person name="Mendes T.D."/>
            <person name="Damaso M.C.T."/>
            <person name="Favaro L.C.L."/>
        </authorList>
    </citation>
    <scope>NUCLEOTIDE SEQUENCE [LARGE SCALE GENOMIC DNA]</scope>
    <source>
        <strain evidence="2 3">CFAM-422</strain>
    </source>
</reference>
<keyword evidence="3" id="KW-1185">Reference proteome</keyword>
<dbReference type="AlphaFoldDB" id="A0A9P4XBY3"/>
<comment type="caution">
    <text evidence="2">The sequence shown here is derived from an EMBL/GenBank/DDBJ whole genome shotgun (WGS) entry which is preliminary data.</text>
</comment>
<evidence type="ECO:0000313" key="2">
    <source>
        <dbReference type="EMBL" id="KAF3067730.1"/>
    </source>
</evidence>
<gene>
    <name evidence="2" type="ORF">CFAM422_008397</name>
</gene>
<organism evidence="2 3">
    <name type="scientific">Trichoderma lentiforme</name>
    <dbReference type="NCBI Taxonomy" id="1567552"/>
    <lineage>
        <taxon>Eukaryota</taxon>
        <taxon>Fungi</taxon>
        <taxon>Dikarya</taxon>
        <taxon>Ascomycota</taxon>
        <taxon>Pezizomycotina</taxon>
        <taxon>Sordariomycetes</taxon>
        <taxon>Hypocreomycetidae</taxon>
        <taxon>Hypocreales</taxon>
        <taxon>Hypocreaceae</taxon>
        <taxon>Trichoderma</taxon>
    </lineage>
</organism>
<proteinExistence type="predicted"/>
<dbReference type="Proteomes" id="UP000801864">
    <property type="component" value="Unassembled WGS sequence"/>
</dbReference>
<evidence type="ECO:0000256" key="1">
    <source>
        <dbReference type="SAM" id="MobiDB-lite"/>
    </source>
</evidence>
<feature type="region of interest" description="Disordered" evidence="1">
    <location>
        <begin position="1"/>
        <end position="46"/>
    </location>
</feature>
<evidence type="ECO:0000313" key="3">
    <source>
        <dbReference type="Proteomes" id="UP000801864"/>
    </source>
</evidence>
<name>A0A9P4XBY3_9HYPO</name>
<accession>A0A9P4XBY3</accession>